<evidence type="ECO:0000313" key="1">
    <source>
        <dbReference type="EMBL" id="GAG55421.1"/>
    </source>
</evidence>
<dbReference type="EMBL" id="BART01004654">
    <property type="protein sequence ID" value="GAG55421.1"/>
    <property type="molecule type" value="Genomic_DNA"/>
</dbReference>
<feature type="non-terminal residue" evidence="1">
    <location>
        <position position="37"/>
    </location>
</feature>
<proteinExistence type="predicted"/>
<accession>X1A5E7</accession>
<dbReference type="AlphaFoldDB" id="X1A5E7"/>
<reference evidence="1" key="1">
    <citation type="journal article" date="2014" name="Front. Microbiol.">
        <title>High frequency of phylogenetically diverse reductive dehalogenase-homologous genes in deep subseafloor sedimentary metagenomes.</title>
        <authorList>
            <person name="Kawai M."/>
            <person name="Futagami T."/>
            <person name="Toyoda A."/>
            <person name="Takaki Y."/>
            <person name="Nishi S."/>
            <person name="Hori S."/>
            <person name="Arai W."/>
            <person name="Tsubouchi T."/>
            <person name="Morono Y."/>
            <person name="Uchiyama I."/>
            <person name="Ito T."/>
            <person name="Fujiyama A."/>
            <person name="Inagaki F."/>
            <person name="Takami H."/>
        </authorList>
    </citation>
    <scope>NUCLEOTIDE SEQUENCE</scope>
    <source>
        <strain evidence="1">Expedition CK06-06</strain>
    </source>
</reference>
<sequence length="37" mass="4178">MKKIALISCLVFISFLFISQGLLAQRYYRGGPGIEDE</sequence>
<comment type="caution">
    <text evidence="1">The sequence shown here is derived from an EMBL/GenBank/DDBJ whole genome shotgun (WGS) entry which is preliminary data.</text>
</comment>
<protein>
    <submittedName>
        <fullName evidence="1">Uncharacterized protein</fullName>
    </submittedName>
</protein>
<name>X1A5E7_9ZZZZ</name>
<organism evidence="1">
    <name type="scientific">marine sediment metagenome</name>
    <dbReference type="NCBI Taxonomy" id="412755"/>
    <lineage>
        <taxon>unclassified sequences</taxon>
        <taxon>metagenomes</taxon>
        <taxon>ecological metagenomes</taxon>
    </lineage>
</organism>
<gene>
    <name evidence="1" type="ORF">S01H4_11489</name>
</gene>